<accession>A0A8J2KSN5</accession>
<dbReference type="Proteomes" id="UP000708208">
    <property type="component" value="Unassembled WGS sequence"/>
</dbReference>
<keyword evidence="2" id="KW-0560">Oxidoreductase</keyword>
<evidence type="ECO:0000313" key="5">
    <source>
        <dbReference type="Proteomes" id="UP000708208"/>
    </source>
</evidence>
<name>A0A8J2KSN5_9HEXA</name>
<protein>
    <recommendedName>
        <fullName evidence="6">Dehydrogenase/reductase SDR family member 11</fullName>
    </recommendedName>
</protein>
<organism evidence="4 5">
    <name type="scientific">Allacma fusca</name>
    <dbReference type="NCBI Taxonomy" id="39272"/>
    <lineage>
        <taxon>Eukaryota</taxon>
        <taxon>Metazoa</taxon>
        <taxon>Ecdysozoa</taxon>
        <taxon>Arthropoda</taxon>
        <taxon>Hexapoda</taxon>
        <taxon>Collembola</taxon>
        <taxon>Symphypleona</taxon>
        <taxon>Sminthuridae</taxon>
        <taxon>Allacma</taxon>
    </lineage>
</organism>
<dbReference type="GO" id="GO:0016491">
    <property type="term" value="F:oxidoreductase activity"/>
    <property type="evidence" value="ECO:0007669"/>
    <property type="project" value="UniProtKB-KW"/>
</dbReference>
<dbReference type="PANTHER" id="PTHR43115">
    <property type="entry name" value="DEHYDROGENASE/REDUCTASE SDR FAMILY MEMBER 11"/>
    <property type="match status" value="1"/>
</dbReference>
<dbReference type="PANTHER" id="PTHR43115:SF4">
    <property type="entry name" value="DEHYDROGENASE_REDUCTASE SDR FAMILY MEMBER 11"/>
    <property type="match status" value="1"/>
</dbReference>
<evidence type="ECO:0000256" key="3">
    <source>
        <dbReference type="SAM" id="MobiDB-lite"/>
    </source>
</evidence>
<evidence type="ECO:0000256" key="2">
    <source>
        <dbReference type="ARBA" id="ARBA00023002"/>
    </source>
</evidence>
<dbReference type="InterPro" id="IPR002347">
    <property type="entry name" value="SDR_fam"/>
</dbReference>
<comment type="similarity">
    <text evidence="1">Belongs to the short-chain dehydrogenases/reductases (SDR) family.</text>
</comment>
<keyword evidence="5" id="KW-1185">Reference proteome</keyword>
<comment type="caution">
    <text evidence="4">The sequence shown here is derived from an EMBL/GenBank/DDBJ whole genome shotgun (WGS) entry which is preliminary data.</text>
</comment>
<reference evidence="4" key="1">
    <citation type="submission" date="2021-06" db="EMBL/GenBank/DDBJ databases">
        <authorList>
            <person name="Hodson N. C."/>
            <person name="Mongue J. A."/>
            <person name="Jaron S. K."/>
        </authorList>
    </citation>
    <scope>NUCLEOTIDE SEQUENCE</scope>
</reference>
<sequence>MPKFSSWVKRVKNTFRSKPSRPRSTSWSVRTDTSTSTSSSKEEQFLHRIYSKWDSAVVVVVGASAGIGSAICISLVKRGFTVVGCSKTSELLNALSEECTERNFKGKLYAYKNELLHENDVKDLFAWVHKKFGRIDVLINNPDLVNDHVLKRLPPETLSSVVQRRILTLILSTKEAAKYMMRSKDGKGHIFNICSTVDIIATEYARIMSSSSPSTRRASRGLRLDSIEKSKIVVTAISPGKSEADLFRRIYGQKYVDLSPLSIDNYFTPQEVANTLVYSLANS</sequence>
<dbReference type="Pfam" id="PF00106">
    <property type="entry name" value="adh_short"/>
    <property type="match status" value="1"/>
</dbReference>
<dbReference type="AlphaFoldDB" id="A0A8J2KSN5"/>
<evidence type="ECO:0008006" key="6">
    <source>
        <dbReference type="Google" id="ProtNLM"/>
    </source>
</evidence>
<feature type="region of interest" description="Disordered" evidence="3">
    <location>
        <begin position="15"/>
        <end position="36"/>
    </location>
</feature>
<gene>
    <name evidence="4" type="ORF">AFUS01_LOCUS33274</name>
</gene>
<feature type="compositionally biased region" description="Low complexity" evidence="3">
    <location>
        <begin position="24"/>
        <end position="36"/>
    </location>
</feature>
<dbReference type="EMBL" id="CAJVCH010528171">
    <property type="protein sequence ID" value="CAG7823037.1"/>
    <property type="molecule type" value="Genomic_DNA"/>
</dbReference>
<evidence type="ECO:0000313" key="4">
    <source>
        <dbReference type="EMBL" id="CAG7823037.1"/>
    </source>
</evidence>
<dbReference type="OrthoDB" id="1933717at2759"/>
<proteinExistence type="inferred from homology"/>
<evidence type="ECO:0000256" key="1">
    <source>
        <dbReference type="ARBA" id="ARBA00006484"/>
    </source>
</evidence>